<evidence type="ECO:0000256" key="1">
    <source>
        <dbReference type="SAM" id="Phobius"/>
    </source>
</evidence>
<protein>
    <submittedName>
        <fullName evidence="2">Uncharacterized protein</fullName>
    </submittedName>
</protein>
<name>A0ABU8IN36_9BURK</name>
<feature type="transmembrane region" description="Helical" evidence="1">
    <location>
        <begin position="48"/>
        <end position="68"/>
    </location>
</feature>
<sequence length="70" mass="7727">MAIFLTLAVGRIIYLTRDSAIDAAAEAVTAPARLVSDIRTNGMKALRIVLWWTAAICFLFAVLKTFHISF</sequence>
<keyword evidence="1" id="KW-0812">Transmembrane</keyword>
<accession>A0ABU8IN36</accession>
<proteinExistence type="predicted"/>
<keyword evidence="1" id="KW-0472">Membrane</keyword>
<keyword evidence="3" id="KW-1185">Reference proteome</keyword>
<evidence type="ECO:0000313" key="3">
    <source>
        <dbReference type="Proteomes" id="UP001386437"/>
    </source>
</evidence>
<gene>
    <name evidence="2" type="ORF">H3V53_06340</name>
</gene>
<comment type="caution">
    <text evidence="2">The sequence shown here is derived from an EMBL/GenBank/DDBJ whole genome shotgun (WGS) entry which is preliminary data.</text>
</comment>
<evidence type="ECO:0000313" key="2">
    <source>
        <dbReference type="EMBL" id="MEI5996832.1"/>
    </source>
</evidence>
<reference evidence="2 3" key="1">
    <citation type="journal article" date="2022" name="Arch. Microbiol.">
        <title>Paraburkholderia bengalensis sp. nov. isolated from roots of Oryza sativa, IR64.</title>
        <authorList>
            <person name="Nag P."/>
            <person name="Mondal N."/>
            <person name="Sarkar J."/>
            <person name="Das S."/>
        </authorList>
    </citation>
    <scope>NUCLEOTIDE SEQUENCE [LARGE SCALE GENOMIC DNA]</scope>
    <source>
        <strain evidence="2 3">IR64_4_BI</strain>
    </source>
</reference>
<dbReference type="Proteomes" id="UP001386437">
    <property type="component" value="Unassembled WGS sequence"/>
</dbReference>
<organism evidence="2 3">
    <name type="scientific">Paraburkholderia bengalensis</name>
    <dbReference type="NCBI Taxonomy" id="2747562"/>
    <lineage>
        <taxon>Bacteria</taxon>
        <taxon>Pseudomonadati</taxon>
        <taxon>Pseudomonadota</taxon>
        <taxon>Betaproteobacteria</taxon>
        <taxon>Burkholderiales</taxon>
        <taxon>Burkholderiaceae</taxon>
        <taxon>Paraburkholderia</taxon>
    </lineage>
</organism>
<dbReference type="EMBL" id="JACFYJ010000006">
    <property type="protein sequence ID" value="MEI5996832.1"/>
    <property type="molecule type" value="Genomic_DNA"/>
</dbReference>
<keyword evidence="1" id="KW-1133">Transmembrane helix</keyword>